<keyword evidence="4" id="KW-0808">Transferase</keyword>
<sequence>MDGGGMDGGKGAAVGRAGGVRAVRPGASLRRGTGLLVGARARLRWVHLILGGALLMPYLLLAQVGVGAAAGGVNVLASFPLTLLSYAVSLPLIAVTGVFGLVRPLSVTAVRVLTGVPGDLLADGPARSWGARWRASAWWTLHLGIGAVVSGMTLAVPPLGLVLIVLPFSGALRASVWGAGGFGAWAEPWLSPLIGAALLTALAAVCAGAGALLARLAPVLLGPTAADRLAAAEERAADLAVRNRLARELHDAVGHALSAVTLQAGAARRVLDRDPEFVREALAAIEETTRRTVGELDAVLGLLRDGDPARADAMPAPTLAGDLDGLLARTRAGGTVLTAEQDPGPSGDWTQLPAIASREAYRIVQEGLSNALRHGAGPITLLLRVHTSEGHRELEITMTNPPAQPPPAHDGARRTTGGRGLHGAAERAALLGGRVEAGPHGEHWRLRAVLPLGAAPVTGGGR</sequence>
<evidence type="ECO:0000256" key="10">
    <source>
        <dbReference type="SAM" id="Phobius"/>
    </source>
</evidence>
<feature type="transmembrane region" description="Helical" evidence="10">
    <location>
        <begin position="189"/>
        <end position="214"/>
    </location>
</feature>
<evidence type="ECO:0000256" key="6">
    <source>
        <dbReference type="ARBA" id="ARBA00022777"/>
    </source>
</evidence>
<keyword evidence="10" id="KW-0472">Membrane</keyword>
<evidence type="ECO:0000256" key="8">
    <source>
        <dbReference type="ARBA" id="ARBA00023012"/>
    </source>
</evidence>
<keyword evidence="10" id="KW-1133">Transmembrane helix</keyword>
<feature type="transmembrane region" description="Helical" evidence="10">
    <location>
        <begin position="137"/>
        <end position="169"/>
    </location>
</feature>
<name>A0ABP3EUI4_9ACTN</name>
<dbReference type="EC" id="2.7.13.3" evidence="2"/>
<gene>
    <name evidence="12" type="ORF">GCM10010302_15830</name>
</gene>
<feature type="domain" description="Signal transduction histidine kinase subgroup 3 dimerisation and phosphoacceptor" evidence="11">
    <location>
        <begin position="242"/>
        <end position="306"/>
    </location>
</feature>
<keyword evidence="5" id="KW-0547">Nucleotide-binding</keyword>
<dbReference type="PANTHER" id="PTHR24421">
    <property type="entry name" value="NITRATE/NITRITE SENSOR PROTEIN NARX-RELATED"/>
    <property type="match status" value="1"/>
</dbReference>
<comment type="caution">
    <text evidence="12">The sequence shown here is derived from an EMBL/GenBank/DDBJ whole genome shotgun (WGS) entry which is preliminary data.</text>
</comment>
<dbReference type="InterPro" id="IPR011712">
    <property type="entry name" value="Sig_transdc_His_kin_sub3_dim/P"/>
</dbReference>
<evidence type="ECO:0000256" key="1">
    <source>
        <dbReference type="ARBA" id="ARBA00000085"/>
    </source>
</evidence>
<comment type="catalytic activity">
    <reaction evidence="1">
        <text>ATP + protein L-histidine = ADP + protein N-phospho-L-histidine.</text>
        <dbReference type="EC" id="2.7.13.3"/>
    </reaction>
</comment>
<dbReference type="InterPro" id="IPR050482">
    <property type="entry name" value="Sensor_HK_TwoCompSys"/>
</dbReference>
<dbReference type="GO" id="GO:0016301">
    <property type="term" value="F:kinase activity"/>
    <property type="evidence" value="ECO:0007669"/>
    <property type="project" value="UniProtKB-KW"/>
</dbReference>
<evidence type="ECO:0000256" key="3">
    <source>
        <dbReference type="ARBA" id="ARBA00022553"/>
    </source>
</evidence>
<evidence type="ECO:0000259" key="11">
    <source>
        <dbReference type="Pfam" id="PF07730"/>
    </source>
</evidence>
<evidence type="ECO:0000313" key="13">
    <source>
        <dbReference type="Proteomes" id="UP001501867"/>
    </source>
</evidence>
<dbReference type="Pfam" id="PF07730">
    <property type="entry name" value="HisKA_3"/>
    <property type="match status" value="1"/>
</dbReference>
<keyword evidence="8" id="KW-0902">Two-component regulatory system</keyword>
<feature type="transmembrane region" description="Helical" evidence="10">
    <location>
        <begin position="83"/>
        <end position="102"/>
    </location>
</feature>
<reference evidence="13" key="1">
    <citation type="journal article" date="2019" name="Int. J. Syst. Evol. Microbiol.">
        <title>The Global Catalogue of Microorganisms (GCM) 10K type strain sequencing project: providing services to taxonomists for standard genome sequencing and annotation.</title>
        <authorList>
            <consortium name="The Broad Institute Genomics Platform"/>
            <consortium name="The Broad Institute Genome Sequencing Center for Infectious Disease"/>
            <person name="Wu L."/>
            <person name="Ma J."/>
        </authorList>
    </citation>
    <scope>NUCLEOTIDE SEQUENCE [LARGE SCALE GENOMIC DNA]</scope>
    <source>
        <strain evidence="13">JCM 4505</strain>
    </source>
</reference>
<keyword evidence="13" id="KW-1185">Reference proteome</keyword>
<dbReference type="InterPro" id="IPR036890">
    <property type="entry name" value="HATPase_C_sf"/>
</dbReference>
<keyword evidence="7" id="KW-0067">ATP-binding</keyword>
<dbReference type="EMBL" id="BAAABV010000010">
    <property type="protein sequence ID" value="GAA0278955.1"/>
    <property type="molecule type" value="Genomic_DNA"/>
</dbReference>
<proteinExistence type="predicted"/>
<keyword evidence="3" id="KW-0597">Phosphoprotein</keyword>
<feature type="transmembrane region" description="Helical" evidence="10">
    <location>
        <begin position="45"/>
        <end position="71"/>
    </location>
</feature>
<dbReference type="Gene3D" id="3.30.565.10">
    <property type="entry name" value="Histidine kinase-like ATPase, C-terminal domain"/>
    <property type="match status" value="1"/>
</dbReference>
<feature type="region of interest" description="Disordered" evidence="9">
    <location>
        <begin position="399"/>
        <end position="419"/>
    </location>
</feature>
<protein>
    <recommendedName>
        <fullName evidence="2">histidine kinase</fullName>
        <ecNumber evidence="2">2.7.13.3</ecNumber>
    </recommendedName>
</protein>
<keyword evidence="10" id="KW-0812">Transmembrane</keyword>
<evidence type="ECO:0000256" key="2">
    <source>
        <dbReference type="ARBA" id="ARBA00012438"/>
    </source>
</evidence>
<evidence type="ECO:0000256" key="4">
    <source>
        <dbReference type="ARBA" id="ARBA00022679"/>
    </source>
</evidence>
<accession>A0ABP3EUI4</accession>
<evidence type="ECO:0000256" key="5">
    <source>
        <dbReference type="ARBA" id="ARBA00022741"/>
    </source>
</evidence>
<dbReference type="Proteomes" id="UP001501867">
    <property type="component" value="Unassembled WGS sequence"/>
</dbReference>
<organism evidence="12 13">
    <name type="scientific">Streptomyces polychromogenes</name>
    <dbReference type="NCBI Taxonomy" id="67342"/>
    <lineage>
        <taxon>Bacteria</taxon>
        <taxon>Bacillati</taxon>
        <taxon>Actinomycetota</taxon>
        <taxon>Actinomycetes</taxon>
        <taxon>Kitasatosporales</taxon>
        <taxon>Streptomycetaceae</taxon>
        <taxon>Streptomyces</taxon>
    </lineage>
</organism>
<evidence type="ECO:0000256" key="9">
    <source>
        <dbReference type="SAM" id="MobiDB-lite"/>
    </source>
</evidence>
<dbReference type="Gene3D" id="1.20.5.1930">
    <property type="match status" value="1"/>
</dbReference>
<dbReference type="CDD" id="cd16917">
    <property type="entry name" value="HATPase_UhpB-NarQ-NarX-like"/>
    <property type="match status" value="1"/>
</dbReference>
<evidence type="ECO:0000313" key="12">
    <source>
        <dbReference type="EMBL" id="GAA0278955.1"/>
    </source>
</evidence>
<keyword evidence="6 12" id="KW-0418">Kinase</keyword>
<dbReference type="PANTHER" id="PTHR24421:SF10">
    <property type="entry name" value="NITRATE_NITRITE SENSOR PROTEIN NARQ"/>
    <property type="match status" value="1"/>
</dbReference>
<evidence type="ECO:0000256" key="7">
    <source>
        <dbReference type="ARBA" id="ARBA00022840"/>
    </source>
</evidence>